<dbReference type="GO" id="GO:0046854">
    <property type="term" value="P:phosphatidylinositol phosphate biosynthetic process"/>
    <property type="evidence" value="ECO:0007669"/>
    <property type="project" value="TreeGrafter"/>
</dbReference>
<gene>
    <name evidence="3" type="ORF">R5R35_008549</name>
</gene>
<evidence type="ECO:0000313" key="3">
    <source>
        <dbReference type="EMBL" id="KAK7866037.1"/>
    </source>
</evidence>
<organism evidence="3 4">
    <name type="scientific">Gryllus longicercus</name>
    <dbReference type="NCBI Taxonomy" id="2509291"/>
    <lineage>
        <taxon>Eukaryota</taxon>
        <taxon>Metazoa</taxon>
        <taxon>Ecdysozoa</taxon>
        <taxon>Arthropoda</taxon>
        <taxon>Hexapoda</taxon>
        <taxon>Insecta</taxon>
        <taxon>Pterygota</taxon>
        <taxon>Neoptera</taxon>
        <taxon>Polyneoptera</taxon>
        <taxon>Orthoptera</taxon>
        <taxon>Ensifera</taxon>
        <taxon>Gryllidea</taxon>
        <taxon>Grylloidea</taxon>
        <taxon>Gryllidae</taxon>
        <taxon>Gryllinae</taxon>
        <taxon>Gryllus</taxon>
    </lineage>
</organism>
<dbReference type="SUPFAM" id="SSF48452">
    <property type="entry name" value="TPR-like"/>
    <property type="match status" value="1"/>
</dbReference>
<reference evidence="3 4" key="1">
    <citation type="submission" date="2024-03" db="EMBL/GenBank/DDBJ databases">
        <title>The genome assembly and annotation of the cricket Gryllus longicercus Weissman &amp; Gray.</title>
        <authorList>
            <person name="Szrajer S."/>
            <person name="Gray D."/>
            <person name="Ylla G."/>
        </authorList>
    </citation>
    <scope>NUCLEOTIDE SEQUENCE [LARGE SCALE GENOMIC DNA]</scope>
    <source>
        <strain evidence="3">DAG 2021-001</strain>
        <tissue evidence="3">Whole body minus gut</tissue>
    </source>
</reference>
<evidence type="ECO:0000256" key="1">
    <source>
        <dbReference type="ARBA" id="ARBA00002550"/>
    </source>
</evidence>
<comment type="caution">
    <text evidence="3">The sequence shown here is derived from an EMBL/GenBank/DDBJ whole genome shotgun (WGS) entry which is preliminary data.</text>
</comment>
<name>A0AAN9Z7U9_9ORTH</name>
<dbReference type="GO" id="GO:0072659">
    <property type="term" value="P:protein localization to plasma membrane"/>
    <property type="evidence" value="ECO:0007669"/>
    <property type="project" value="TreeGrafter"/>
</dbReference>
<evidence type="ECO:0000256" key="2">
    <source>
        <dbReference type="ARBA" id="ARBA00038251"/>
    </source>
</evidence>
<dbReference type="PANTHER" id="PTHR23083:SF464">
    <property type="entry name" value="TETRATRICOPEPTIDE REPEAT DOMAIN 7, ISOFORM A"/>
    <property type="match status" value="1"/>
</dbReference>
<dbReference type="EMBL" id="JAZDUA010000157">
    <property type="protein sequence ID" value="KAK7866037.1"/>
    <property type="molecule type" value="Genomic_DNA"/>
</dbReference>
<evidence type="ECO:0000313" key="4">
    <source>
        <dbReference type="Proteomes" id="UP001378592"/>
    </source>
</evidence>
<proteinExistence type="inferred from homology"/>
<dbReference type="AlphaFoldDB" id="A0AAN9Z7U9"/>
<sequence length="94" mass="10497">MVSKSTDERNKQFTEPCISLSPILGIGFSLQAASTHLKHKKQKLIASALESFHKAQQSDPNDHLSEYYLALQYAQGSQIPEAMCHVKMALNLRP</sequence>
<protein>
    <submittedName>
        <fullName evidence="3">Uncharacterized protein</fullName>
    </submittedName>
</protein>
<dbReference type="GO" id="GO:0005886">
    <property type="term" value="C:plasma membrane"/>
    <property type="evidence" value="ECO:0007669"/>
    <property type="project" value="TreeGrafter"/>
</dbReference>
<keyword evidence="4" id="KW-1185">Reference proteome</keyword>
<comment type="similarity">
    <text evidence="2">Belongs to the YPP1 family.</text>
</comment>
<dbReference type="Proteomes" id="UP001378592">
    <property type="component" value="Unassembled WGS sequence"/>
</dbReference>
<dbReference type="InterPro" id="IPR011990">
    <property type="entry name" value="TPR-like_helical_dom_sf"/>
</dbReference>
<dbReference type="PANTHER" id="PTHR23083">
    <property type="entry name" value="TETRATRICOPEPTIDE REPEAT PROTEIN, TPR"/>
    <property type="match status" value="1"/>
</dbReference>
<dbReference type="InterPro" id="IPR051722">
    <property type="entry name" value="Endocytosis_PI4K-reg_protein"/>
</dbReference>
<dbReference type="Gene3D" id="1.25.40.10">
    <property type="entry name" value="Tetratricopeptide repeat domain"/>
    <property type="match status" value="1"/>
</dbReference>
<accession>A0AAN9Z7U9</accession>
<comment type="function">
    <text evidence="1">Involved in endocytosis.</text>
</comment>